<comment type="caution">
    <text evidence="1">The sequence shown here is derived from an EMBL/GenBank/DDBJ whole genome shotgun (WGS) entry which is preliminary data.</text>
</comment>
<dbReference type="EMBL" id="BGZK01001127">
    <property type="protein sequence ID" value="GBP71961.1"/>
    <property type="molecule type" value="Genomic_DNA"/>
</dbReference>
<gene>
    <name evidence="1" type="ORF">EVAR_47907_1</name>
</gene>
<sequence>MPQHENGPVGLVRHHTVTEYRRGGTAFAVAYRPLTESFGGPILLHEFVTPPSDISFPRKSSLQLVNSLNDNSPTTPLQLPEQLPYYVGKEGCGVGALRHRRKNEGEYRKIESIGHAQLAVTYSFG</sequence>
<dbReference type="AlphaFoldDB" id="A0A4C1Y6U7"/>
<organism evidence="1 2">
    <name type="scientific">Eumeta variegata</name>
    <name type="common">Bagworm moth</name>
    <name type="synonym">Eumeta japonica</name>
    <dbReference type="NCBI Taxonomy" id="151549"/>
    <lineage>
        <taxon>Eukaryota</taxon>
        <taxon>Metazoa</taxon>
        <taxon>Ecdysozoa</taxon>
        <taxon>Arthropoda</taxon>
        <taxon>Hexapoda</taxon>
        <taxon>Insecta</taxon>
        <taxon>Pterygota</taxon>
        <taxon>Neoptera</taxon>
        <taxon>Endopterygota</taxon>
        <taxon>Lepidoptera</taxon>
        <taxon>Glossata</taxon>
        <taxon>Ditrysia</taxon>
        <taxon>Tineoidea</taxon>
        <taxon>Psychidae</taxon>
        <taxon>Oiketicinae</taxon>
        <taxon>Eumeta</taxon>
    </lineage>
</organism>
<name>A0A4C1Y6U7_EUMVA</name>
<protein>
    <submittedName>
        <fullName evidence="1">Uncharacterized protein</fullName>
    </submittedName>
</protein>
<accession>A0A4C1Y6U7</accession>
<dbReference type="Proteomes" id="UP000299102">
    <property type="component" value="Unassembled WGS sequence"/>
</dbReference>
<reference evidence="1 2" key="1">
    <citation type="journal article" date="2019" name="Commun. Biol.">
        <title>The bagworm genome reveals a unique fibroin gene that provides high tensile strength.</title>
        <authorList>
            <person name="Kono N."/>
            <person name="Nakamura H."/>
            <person name="Ohtoshi R."/>
            <person name="Tomita M."/>
            <person name="Numata K."/>
            <person name="Arakawa K."/>
        </authorList>
    </citation>
    <scope>NUCLEOTIDE SEQUENCE [LARGE SCALE GENOMIC DNA]</scope>
</reference>
<evidence type="ECO:0000313" key="1">
    <source>
        <dbReference type="EMBL" id="GBP71961.1"/>
    </source>
</evidence>
<evidence type="ECO:0000313" key="2">
    <source>
        <dbReference type="Proteomes" id="UP000299102"/>
    </source>
</evidence>
<proteinExistence type="predicted"/>
<keyword evidence="2" id="KW-1185">Reference proteome</keyword>